<dbReference type="FunFam" id="3.30.1640.30:FF:000001">
    <property type="entry name" value="Serine protease 7"/>
    <property type="match status" value="1"/>
</dbReference>
<feature type="domain" description="Clip" evidence="9">
    <location>
        <begin position="28"/>
        <end position="81"/>
    </location>
</feature>
<keyword evidence="1" id="KW-0645">Protease</keyword>
<keyword evidence="2 8" id="KW-0732">Signal</keyword>
<organism evidence="10 11">
    <name type="scientific">Ignelater luminosus</name>
    <name type="common">Cucubano</name>
    <name type="synonym">Pyrophorus luminosus</name>
    <dbReference type="NCBI Taxonomy" id="2038154"/>
    <lineage>
        <taxon>Eukaryota</taxon>
        <taxon>Metazoa</taxon>
        <taxon>Ecdysozoa</taxon>
        <taxon>Arthropoda</taxon>
        <taxon>Hexapoda</taxon>
        <taxon>Insecta</taxon>
        <taxon>Pterygota</taxon>
        <taxon>Neoptera</taxon>
        <taxon>Endopterygota</taxon>
        <taxon>Coleoptera</taxon>
        <taxon>Polyphaga</taxon>
        <taxon>Elateriformia</taxon>
        <taxon>Elateroidea</taxon>
        <taxon>Elateridae</taxon>
        <taxon>Agrypninae</taxon>
        <taxon>Pyrophorini</taxon>
        <taxon>Ignelater</taxon>
    </lineage>
</organism>
<evidence type="ECO:0000313" key="10">
    <source>
        <dbReference type="EMBL" id="KAF2896725.1"/>
    </source>
</evidence>
<dbReference type="PROSITE" id="PS51888">
    <property type="entry name" value="CLIP"/>
    <property type="match status" value="1"/>
</dbReference>
<evidence type="ECO:0000256" key="6">
    <source>
        <dbReference type="ARBA" id="ARBA00023157"/>
    </source>
</evidence>
<keyword evidence="4" id="KW-0720">Serine protease</keyword>
<keyword evidence="11" id="KW-1185">Reference proteome</keyword>
<reference evidence="10" key="1">
    <citation type="submission" date="2019-08" db="EMBL/GenBank/DDBJ databases">
        <title>The genome of the North American firefly Photinus pyralis.</title>
        <authorList>
            <consortium name="Photinus pyralis genome working group"/>
            <person name="Fallon T.R."/>
            <person name="Sander Lower S.E."/>
            <person name="Weng J.-K."/>
        </authorList>
    </citation>
    <scope>NUCLEOTIDE SEQUENCE</scope>
    <source>
        <strain evidence="10">TRF0915ILg1</strain>
        <tissue evidence="10">Whole body</tissue>
    </source>
</reference>
<evidence type="ECO:0000256" key="5">
    <source>
        <dbReference type="ARBA" id="ARBA00023145"/>
    </source>
</evidence>
<keyword evidence="7" id="KW-0325">Glycoprotein</keyword>
<feature type="signal peptide" evidence="8">
    <location>
        <begin position="1"/>
        <end position="25"/>
    </location>
</feature>
<feature type="non-terminal residue" evidence="10">
    <location>
        <position position="1"/>
    </location>
</feature>
<dbReference type="Gene3D" id="3.30.1640.30">
    <property type="match status" value="1"/>
</dbReference>
<keyword evidence="6" id="KW-1015">Disulfide bond</keyword>
<evidence type="ECO:0000256" key="1">
    <source>
        <dbReference type="ARBA" id="ARBA00022670"/>
    </source>
</evidence>
<accession>A0A8K0D959</accession>
<gene>
    <name evidence="10" type="ORF">ILUMI_09448</name>
</gene>
<feature type="chain" id="PRO_5035428989" description="Clip domain-containing protein" evidence="8">
    <location>
        <begin position="26"/>
        <end position="92"/>
    </location>
</feature>
<dbReference type="InterPro" id="IPR022700">
    <property type="entry name" value="CLIP"/>
</dbReference>
<sequence>MGSYTASVLFYLVYFCSFNIFIVQSQESCTTPENTIGQCIVLQECSSIYDLLKQKPLPPGTVEYLRKVQCGFVGKTPKVCCAAATTSPKNPG</sequence>
<comment type="caution">
    <text evidence="10">The sequence shown here is derived from an EMBL/GenBank/DDBJ whole genome shotgun (WGS) entry which is preliminary data.</text>
</comment>
<dbReference type="GO" id="GO:0006508">
    <property type="term" value="P:proteolysis"/>
    <property type="evidence" value="ECO:0007669"/>
    <property type="project" value="UniProtKB-KW"/>
</dbReference>
<evidence type="ECO:0000256" key="7">
    <source>
        <dbReference type="ARBA" id="ARBA00023180"/>
    </source>
</evidence>
<dbReference type="GO" id="GO:0008236">
    <property type="term" value="F:serine-type peptidase activity"/>
    <property type="evidence" value="ECO:0007669"/>
    <property type="project" value="UniProtKB-KW"/>
</dbReference>
<evidence type="ECO:0000259" key="9">
    <source>
        <dbReference type="PROSITE" id="PS51888"/>
    </source>
</evidence>
<dbReference type="Proteomes" id="UP000801492">
    <property type="component" value="Unassembled WGS sequence"/>
</dbReference>
<evidence type="ECO:0000256" key="3">
    <source>
        <dbReference type="ARBA" id="ARBA00022801"/>
    </source>
</evidence>
<evidence type="ECO:0000313" key="11">
    <source>
        <dbReference type="Proteomes" id="UP000801492"/>
    </source>
</evidence>
<name>A0A8K0D959_IGNLU</name>
<evidence type="ECO:0000256" key="4">
    <source>
        <dbReference type="ARBA" id="ARBA00022825"/>
    </source>
</evidence>
<protein>
    <recommendedName>
        <fullName evidence="9">Clip domain-containing protein</fullName>
    </recommendedName>
</protein>
<dbReference type="SMART" id="SM00680">
    <property type="entry name" value="CLIP"/>
    <property type="match status" value="1"/>
</dbReference>
<keyword evidence="3" id="KW-0378">Hydrolase</keyword>
<dbReference type="InterPro" id="IPR038565">
    <property type="entry name" value="CLIP_sf"/>
</dbReference>
<evidence type="ECO:0000256" key="2">
    <source>
        <dbReference type="ARBA" id="ARBA00022729"/>
    </source>
</evidence>
<evidence type="ECO:0000256" key="8">
    <source>
        <dbReference type="SAM" id="SignalP"/>
    </source>
</evidence>
<dbReference type="EMBL" id="VTPC01004801">
    <property type="protein sequence ID" value="KAF2896725.1"/>
    <property type="molecule type" value="Genomic_DNA"/>
</dbReference>
<dbReference type="Pfam" id="PF12032">
    <property type="entry name" value="CLIP"/>
    <property type="match status" value="1"/>
</dbReference>
<proteinExistence type="predicted"/>
<keyword evidence="5" id="KW-0865">Zymogen</keyword>
<dbReference type="AlphaFoldDB" id="A0A8K0D959"/>
<dbReference type="OrthoDB" id="6652883at2759"/>